<name>A0ABV5CZM7_9ACTN</name>
<dbReference type="PANTHER" id="PTHR30061:SF50">
    <property type="entry name" value="MALTOSE_MALTODEXTRIN-BINDING PERIPLASMIC PROTEIN"/>
    <property type="match status" value="1"/>
</dbReference>
<accession>A0ABV5CZM7</accession>
<dbReference type="EMBL" id="JBCGDC010000144">
    <property type="protein sequence ID" value="MFB6397446.1"/>
    <property type="molecule type" value="Genomic_DNA"/>
</dbReference>
<dbReference type="RefSeq" id="WP_375736537.1">
    <property type="nucleotide sequence ID" value="NZ_JBCGDC010000144.1"/>
</dbReference>
<evidence type="ECO:0000256" key="2">
    <source>
        <dbReference type="ARBA" id="ARBA00022448"/>
    </source>
</evidence>
<keyword evidence="2" id="KW-0813">Transport</keyword>
<dbReference type="Gene3D" id="3.40.190.10">
    <property type="entry name" value="Periplasmic binding protein-like II"/>
    <property type="match status" value="2"/>
</dbReference>
<evidence type="ECO:0000256" key="1">
    <source>
        <dbReference type="ARBA" id="ARBA00008520"/>
    </source>
</evidence>
<protein>
    <submittedName>
        <fullName evidence="4">Extracellular solute-binding protein</fullName>
    </submittedName>
</protein>
<evidence type="ECO:0000313" key="4">
    <source>
        <dbReference type="EMBL" id="MFB6397446.1"/>
    </source>
</evidence>
<reference evidence="4 5" key="1">
    <citation type="submission" date="2024-04" db="EMBL/GenBank/DDBJ databases">
        <title>Polymorphospora sp. isolated from Baiyangdian Lake in Xiong'an New Area.</title>
        <authorList>
            <person name="Zhang X."/>
            <person name="Liu J."/>
        </authorList>
    </citation>
    <scope>NUCLEOTIDE SEQUENCE [LARGE SCALE GENOMIC DNA]</scope>
    <source>
        <strain evidence="4 5">2-325</strain>
    </source>
</reference>
<dbReference type="PANTHER" id="PTHR30061">
    <property type="entry name" value="MALTOSE-BINDING PERIPLASMIC PROTEIN"/>
    <property type="match status" value="1"/>
</dbReference>
<evidence type="ECO:0000313" key="5">
    <source>
        <dbReference type="Proteomes" id="UP001582793"/>
    </source>
</evidence>
<organism evidence="4 5">
    <name type="scientific">Polymorphospora lycopeni</name>
    <dbReference type="NCBI Taxonomy" id="3140240"/>
    <lineage>
        <taxon>Bacteria</taxon>
        <taxon>Bacillati</taxon>
        <taxon>Actinomycetota</taxon>
        <taxon>Actinomycetes</taxon>
        <taxon>Micromonosporales</taxon>
        <taxon>Micromonosporaceae</taxon>
        <taxon>Polymorphospora</taxon>
    </lineage>
</organism>
<keyword evidence="5" id="KW-1185">Reference proteome</keyword>
<comment type="similarity">
    <text evidence="1">Belongs to the bacterial solute-binding protein 1 family.</text>
</comment>
<comment type="caution">
    <text evidence="4">The sequence shown here is derived from an EMBL/GenBank/DDBJ whole genome shotgun (WGS) entry which is preliminary data.</text>
</comment>
<dbReference type="InterPro" id="IPR006059">
    <property type="entry name" value="SBP"/>
</dbReference>
<evidence type="ECO:0000256" key="3">
    <source>
        <dbReference type="ARBA" id="ARBA00022729"/>
    </source>
</evidence>
<dbReference type="Pfam" id="PF13416">
    <property type="entry name" value="SBP_bac_8"/>
    <property type="match status" value="1"/>
</dbReference>
<keyword evidence="3" id="KW-0732">Signal</keyword>
<dbReference type="Proteomes" id="UP001582793">
    <property type="component" value="Unassembled WGS sequence"/>
</dbReference>
<proteinExistence type="inferred from homology"/>
<gene>
    <name evidence="4" type="ORF">AAFH96_30795</name>
</gene>
<sequence>MTILSWRLADPGALGQLHQSWIDSFNASQSAIKVTGEPVPFADKGTKLVNTALSGSAPDIVAITTSEIADYANYLLPVDEYWQAEGAEFAGAFTESARNLAKWDGKLWGVPIEDGTSDALYYNKKVLAEAGVDVENAVSSWANFRSALQTVKASGKTPMVFQGKDAASFERHWAWYVAGGVKLDDPAQYVAQMCSPQAEQTFAWLTALYTEGGLVPNPSGIGYDELTRQFAAGDVGFVTDGPWGLGIYEGNNPGIGDSIGVTRMPPKEVGGQTGANQDALIFVIPKNAKNPRAAWEFIKYMSTDKAQEGSAEAGGFVPTRTAVFNSPTVTENELLSTYSTLIEEGGFVRPRGPHMAEMRQILITAYQAAVTGQQPVDRAFQSACNQLKAL</sequence>
<dbReference type="SUPFAM" id="SSF53850">
    <property type="entry name" value="Periplasmic binding protein-like II"/>
    <property type="match status" value="1"/>
</dbReference>